<dbReference type="RefSeq" id="WP_209467302.1">
    <property type="nucleotide sequence ID" value="NZ_JAGGLG010000023.1"/>
</dbReference>
<evidence type="ECO:0000313" key="4">
    <source>
        <dbReference type="Proteomes" id="UP001519289"/>
    </source>
</evidence>
<feature type="compositionally biased region" description="Basic and acidic residues" evidence="1">
    <location>
        <begin position="287"/>
        <end position="334"/>
    </location>
</feature>
<proteinExistence type="predicted"/>
<evidence type="ECO:0008006" key="5">
    <source>
        <dbReference type="Google" id="ProtNLM"/>
    </source>
</evidence>
<dbReference type="EMBL" id="JAGGLG010000023">
    <property type="protein sequence ID" value="MBP2019184.1"/>
    <property type="molecule type" value="Genomic_DNA"/>
</dbReference>
<feature type="region of interest" description="Disordered" evidence="1">
    <location>
        <begin position="267"/>
        <end position="334"/>
    </location>
</feature>
<protein>
    <recommendedName>
        <fullName evidence="5">Flp pilus-assembly TadG-like N-terminal domain-containing protein</fullName>
    </recommendedName>
</protein>
<keyword evidence="4" id="KW-1185">Reference proteome</keyword>
<comment type="caution">
    <text evidence="3">The sequence shown here is derived from an EMBL/GenBank/DDBJ whole genome shotgun (WGS) entry which is preliminary data.</text>
</comment>
<evidence type="ECO:0000256" key="1">
    <source>
        <dbReference type="SAM" id="MobiDB-lite"/>
    </source>
</evidence>
<organism evidence="3 4">
    <name type="scientific">Symbiobacterium terraclitae</name>
    <dbReference type="NCBI Taxonomy" id="557451"/>
    <lineage>
        <taxon>Bacteria</taxon>
        <taxon>Bacillati</taxon>
        <taxon>Bacillota</taxon>
        <taxon>Clostridia</taxon>
        <taxon>Eubacteriales</taxon>
        <taxon>Symbiobacteriaceae</taxon>
        <taxon>Symbiobacterium</taxon>
    </lineage>
</organism>
<feature type="transmembrane region" description="Helical" evidence="2">
    <location>
        <begin position="20"/>
        <end position="44"/>
    </location>
</feature>
<sequence length="334" mass="37530">MSGHSGSARRRQGGYVSVYVALVTSLVLVPLVMMLIDFTLLAYWRTKLRSTADALAIGAVAESREFHIPIPTEFVGYFPVNGYLLNTIHLTNLDPGGFRTRLGPELQHLAGLNRDRVGPQVEVRVGEARVLPLGNFISPFMYVQIPVEAEVPLLTPLLGPLLGSDKPQSVTLRAESCAAAWYRPDAWVHRWWDADLDTLVKTIDAVVNVTDEPQKYYRLVNCVDEGSDLFSLAEVVLAEHLMLNPEVREILSEWVGGKRQSKEVKRAREGMRNLPERCGPGDPCVNPDRESIERWGRDTTERRRAEEEAERARAEAARRAAELDEKHRETETIP</sequence>
<keyword evidence="2" id="KW-1133">Transmembrane helix</keyword>
<evidence type="ECO:0000313" key="3">
    <source>
        <dbReference type="EMBL" id="MBP2019184.1"/>
    </source>
</evidence>
<name>A0ABS4JUE9_9FIRM</name>
<dbReference type="Proteomes" id="UP001519289">
    <property type="component" value="Unassembled WGS sequence"/>
</dbReference>
<reference evidence="3 4" key="1">
    <citation type="submission" date="2021-03" db="EMBL/GenBank/DDBJ databases">
        <title>Genomic Encyclopedia of Type Strains, Phase IV (KMG-IV): sequencing the most valuable type-strain genomes for metagenomic binning, comparative biology and taxonomic classification.</title>
        <authorList>
            <person name="Goeker M."/>
        </authorList>
    </citation>
    <scope>NUCLEOTIDE SEQUENCE [LARGE SCALE GENOMIC DNA]</scope>
    <source>
        <strain evidence="3 4">DSM 27138</strain>
    </source>
</reference>
<accession>A0ABS4JUE9</accession>
<keyword evidence="2" id="KW-0812">Transmembrane</keyword>
<evidence type="ECO:0000256" key="2">
    <source>
        <dbReference type="SAM" id="Phobius"/>
    </source>
</evidence>
<keyword evidence="2" id="KW-0472">Membrane</keyword>
<gene>
    <name evidence="3" type="ORF">J2Z79_002601</name>
</gene>